<evidence type="ECO:0000256" key="2">
    <source>
        <dbReference type="ARBA" id="ARBA00022475"/>
    </source>
</evidence>
<feature type="transmembrane region" description="Helical" evidence="6">
    <location>
        <begin position="349"/>
        <end position="371"/>
    </location>
</feature>
<feature type="transmembrane region" description="Helical" evidence="6">
    <location>
        <begin position="284"/>
        <end position="306"/>
    </location>
</feature>
<feature type="transmembrane region" description="Helical" evidence="6">
    <location>
        <begin position="162"/>
        <end position="179"/>
    </location>
</feature>
<feature type="transmembrane region" description="Helical" evidence="6">
    <location>
        <begin position="98"/>
        <end position="122"/>
    </location>
</feature>
<evidence type="ECO:0000256" key="3">
    <source>
        <dbReference type="ARBA" id="ARBA00022692"/>
    </source>
</evidence>
<keyword evidence="3 6" id="KW-0812">Transmembrane</keyword>
<evidence type="ECO:0000256" key="1">
    <source>
        <dbReference type="ARBA" id="ARBA00004651"/>
    </source>
</evidence>
<dbReference type="InterPro" id="IPR036259">
    <property type="entry name" value="MFS_trans_sf"/>
</dbReference>
<feature type="transmembrane region" description="Helical" evidence="6">
    <location>
        <begin position="377"/>
        <end position="399"/>
    </location>
</feature>
<feature type="transmembrane region" description="Helical" evidence="6">
    <location>
        <begin position="71"/>
        <end position="92"/>
    </location>
</feature>
<dbReference type="GO" id="GO:0005886">
    <property type="term" value="C:plasma membrane"/>
    <property type="evidence" value="ECO:0007669"/>
    <property type="project" value="UniProtKB-SubCell"/>
</dbReference>
<keyword evidence="4 6" id="KW-1133">Transmembrane helix</keyword>
<dbReference type="Gene3D" id="1.20.1250.20">
    <property type="entry name" value="MFS general substrate transporter like domains"/>
    <property type="match status" value="1"/>
</dbReference>
<keyword evidence="2" id="KW-1003">Cell membrane</keyword>
<name>A0A653IFA2_9BACL</name>
<comment type="subcellular location">
    <subcellularLocation>
        <location evidence="1">Cell membrane</location>
        <topology evidence="1">Multi-pass membrane protein</topology>
    </subcellularLocation>
</comment>
<organism evidence="7 8">
    <name type="scientific">Exiguobacterium oxidotolerans</name>
    <dbReference type="NCBI Taxonomy" id="223958"/>
    <lineage>
        <taxon>Bacteria</taxon>
        <taxon>Bacillati</taxon>
        <taxon>Bacillota</taxon>
        <taxon>Bacilli</taxon>
        <taxon>Bacillales</taxon>
        <taxon>Bacillales Family XII. Incertae Sedis</taxon>
        <taxon>Exiguobacterium</taxon>
    </lineage>
</organism>
<evidence type="ECO:0000313" key="7">
    <source>
        <dbReference type="EMBL" id="VWX37835.1"/>
    </source>
</evidence>
<dbReference type="PANTHER" id="PTHR23513:SF6">
    <property type="entry name" value="MAJOR FACILITATOR SUPERFAMILY ASSOCIATED DOMAIN-CONTAINING PROTEIN"/>
    <property type="match status" value="1"/>
</dbReference>
<keyword evidence="5 6" id="KW-0472">Membrane</keyword>
<dbReference type="EMBL" id="CABWKQ010000030">
    <property type="protein sequence ID" value="VWX37835.1"/>
    <property type="molecule type" value="Genomic_DNA"/>
</dbReference>
<reference evidence="7 8" key="1">
    <citation type="submission" date="2019-10" db="EMBL/GenBank/DDBJ databases">
        <authorList>
            <person name="Karimi E."/>
        </authorList>
    </citation>
    <scope>NUCLEOTIDE SEQUENCE [LARGE SCALE GENOMIC DNA]</scope>
    <source>
        <strain evidence="7">Exiguobacterium sp. 9Y</strain>
    </source>
</reference>
<dbReference type="Pfam" id="PF07690">
    <property type="entry name" value="MFS_1"/>
    <property type="match status" value="1"/>
</dbReference>
<dbReference type="PANTHER" id="PTHR23513">
    <property type="entry name" value="INTEGRAL MEMBRANE EFFLUX PROTEIN-RELATED"/>
    <property type="match status" value="1"/>
</dbReference>
<keyword evidence="8" id="KW-1185">Reference proteome</keyword>
<evidence type="ECO:0000256" key="4">
    <source>
        <dbReference type="ARBA" id="ARBA00022989"/>
    </source>
</evidence>
<dbReference type="CDD" id="cd06173">
    <property type="entry name" value="MFS_MefA_like"/>
    <property type="match status" value="1"/>
</dbReference>
<dbReference type="InterPro" id="IPR011701">
    <property type="entry name" value="MFS"/>
</dbReference>
<evidence type="ECO:0000256" key="5">
    <source>
        <dbReference type="ARBA" id="ARBA00023136"/>
    </source>
</evidence>
<accession>A0A653IFA2</accession>
<dbReference type="Proteomes" id="UP000439752">
    <property type="component" value="Unassembled WGS sequence"/>
</dbReference>
<gene>
    <name evidence="7" type="ORF">EXIGUO9Y_360112</name>
</gene>
<dbReference type="GO" id="GO:0022857">
    <property type="term" value="F:transmembrane transporter activity"/>
    <property type="evidence" value="ECO:0007669"/>
    <property type="project" value="InterPro"/>
</dbReference>
<sequence>MMSKNLKRLLFGKFCSLFAASLFTFVAGLTVLRETSSGLQFALVLLAGTLPRILLSPVAGVLSDRWNRKKIIVTTEATSAFILAGFAGYATFFPVHTVHYMIVSALLTTLSTFLSVTLMSSLPRLLDDTELQRGNSLISSISSLSSIVAPMLAGFLLAFAPIHLFTLLPLSLFSLAALWNMRLTFRVIPAVHEEDPPSMWADFQSGYRYLFKQRVLTTLILMALVLNFFFIALEVIYPIILLDRLNVTPFQFGTIEAALGLGLLLSSLLLALPRFTIKHPLMTLFQSVALVGVLFLSPLLPLLGIVPSSWTFGYFLLFSFTVGFIILRSNIPIQLLVQRQTDPAYLGRVIGVLESLAMGITPIGMLLFGLLSDYVSLNLILGISSSGLLVTVGIGFFHLRHDIRAERLTKNQIAEPEKTSTSVS</sequence>
<feature type="transmembrane region" description="Helical" evidence="6">
    <location>
        <begin position="215"/>
        <end position="240"/>
    </location>
</feature>
<feature type="transmembrane region" description="Helical" evidence="6">
    <location>
        <begin position="252"/>
        <end position="272"/>
    </location>
</feature>
<feature type="transmembrane region" description="Helical" evidence="6">
    <location>
        <begin position="38"/>
        <end position="59"/>
    </location>
</feature>
<evidence type="ECO:0000256" key="6">
    <source>
        <dbReference type="SAM" id="Phobius"/>
    </source>
</evidence>
<dbReference type="SUPFAM" id="SSF103473">
    <property type="entry name" value="MFS general substrate transporter"/>
    <property type="match status" value="1"/>
</dbReference>
<feature type="transmembrane region" description="Helical" evidence="6">
    <location>
        <begin position="312"/>
        <end position="337"/>
    </location>
</feature>
<proteinExistence type="predicted"/>
<dbReference type="AlphaFoldDB" id="A0A653IFA2"/>
<evidence type="ECO:0000313" key="8">
    <source>
        <dbReference type="Proteomes" id="UP000439752"/>
    </source>
</evidence>
<protein>
    <submittedName>
        <fullName evidence="7">MFS transporter</fullName>
    </submittedName>
</protein>